<comment type="caution">
    <text evidence="2">The sequence shown here is derived from an EMBL/GenBank/DDBJ whole genome shotgun (WGS) entry which is preliminary data.</text>
</comment>
<evidence type="ECO:0000313" key="3">
    <source>
        <dbReference type="Proteomes" id="UP000684084"/>
    </source>
</evidence>
<protein>
    <recommendedName>
        <fullName evidence="4">RNase H type-1 domain-containing protein</fullName>
    </recommendedName>
</protein>
<dbReference type="Proteomes" id="UP000684084">
    <property type="component" value="Unassembled WGS sequence"/>
</dbReference>
<name>A0A916E6Y8_9GLOM</name>
<evidence type="ECO:0000313" key="2">
    <source>
        <dbReference type="EMBL" id="CAB5365592.1"/>
    </source>
</evidence>
<evidence type="ECO:0008006" key="4">
    <source>
        <dbReference type="Google" id="ProtNLM"/>
    </source>
</evidence>
<organism evidence="2 3">
    <name type="scientific">Rhizophagus irregularis</name>
    <dbReference type="NCBI Taxonomy" id="588596"/>
    <lineage>
        <taxon>Eukaryota</taxon>
        <taxon>Fungi</taxon>
        <taxon>Fungi incertae sedis</taxon>
        <taxon>Mucoromycota</taxon>
        <taxon>Glomeromycotina</taxon>
        <taxon>Glomeromycetes</taxon>
        <taxon>Glomerales</taxon>
        <taxon>Glomeraceae</taxon>
        <taxon>Rhizophagus</taxon>
    </lineage>
</organism>
<feature type="region of interest" description="Disordered" evidence="1">
    <location>
        <begin position="1"/>
        <end position="22"/>
    </location>
</feature>
<proteinExistence type="predicted"/>
<accession>A0A916E6Y8</accession>
<gene>
    <name evidence="2" type="ORF">CHRIB12_LOCUS10497</name>
</gene>
<dbReference type="VEuPathDB" id="FungiDB:RhiirFUN_022396"/>
<evidence type="ECO:0000256" key="1">
    <source>
        <dbReference type="SAM" id="MobiDB-lite"/>
    </source>
</evidence>
<dbReference type="EMBL" id="CAGKOT010000021">
    <property type="protein sequence ID" value="CAB5365592.1"/>
    <property type="molecule type" value="Genomic_DNA"/>
</dbReference>
<sequence>MSYTHKRMGYSQKNTKGGKPPKLLKNRIIPNYKDSQQLRSISTINRWESDTDNYIMMDHVQPIKENRNTEWVVKENNLDLNLHKVKGHSGNLWNDKVDELAKQASSSTSASNIVQFNQGHDGLNFVPMINEVPVEQKLRKFVKNVMNFVNDGQWSQLSCNQDALLDRTKDYDWDITWNALKQVKHFKCTSSKHNKLWALWAFWFKLLNNLLPIDKTLKLRHPNLYKNFICPMYNLVDEMISHITSCAGSPTTEAKEKFIQIFANPCLIY</sequence>
<dbReference type="AlphaFoldDB" id="A0A916E6Y8"/>
<reference evidence="2" key="1">
    <citation type="submission" date="2020-05" db="EMBL/GenBank/DDBJ databases">
        <authorList>
            <person name="Rincon C."/>
            <person name="Sanders R I."/>
            <person name="Robbins C."/>
            <person name="Chaturvedi A."/>
        </authorList>
    </citation>
    <scope>NUCLEOTIDE SEQUENCE</scope>
    <source>
        <strain evidence="2">CHB12</strain>
    </source>
</reference>
<dbReference type="OrthoDB" id="2401144at2759"/>